<keyword evidence="3" id="KW-0106">Calcium</keyword>
<evidence type="ECO:0000259" key="5">
    <source>
        <dbReference type="PROSITE" id="PS50222"/>
    </source>
</evidence>
<evidence type="ECO:0000256" key="3">
    <source>
        <dbReference type="ARBA" id="ARBA00022837"/>
    </source>
</evidence>
<dbReference type="InterPro" id="IPR002048">
    <property type="entry name" value="EF_hand_dom"/>
</dbReference>
<keyword evidence="1" id="KW-0479">Metal-binding</keyword>
<dbReference type="Pfam" id="PF13499">
    <property type="entry name" value="EF-hand_7"/>
    <property type="match status" value="1"/>
</dbReference>
<reference evidence="7" key="1">
    <citation type="submission" date="2025-08" db="UniProtKB">
        <authorList>
            <consortium name="RefSeq"/>
        </authorList>
    </citation>
    <scope>IDENTIFICATION</scope>
    <source>
        <tissue evidence="7">Stem</tissue>
    </source>
</reference>
<gene>
    <name evidence="7" type="primary">LOC103486950</name>
</gene>
<feature type="domain" description="EF-hand" evidence="5">
    <location>
        <begin position="197"/>
        <end position="230"/>
    </location>
</feature>
<dbReference type="CDD" id="cd00051">
    <property type="entry name" value="EFh"/>
    <property type="match status" value="1"/>
</dbReference>
<dbReference type="SMR" id="A0A1S3B7R8"/>
<dbReference type="PROSITE" id="PS50222">
    <property type="entry name" value="EF_HAND_2"/>
    <property type="match status" value="2"/>
</dbReference>
<dbReference type="KEGG" id="cmo:103486950"/>
<evidence type="ECO:0000313" key="7">
    <source>
        <dbReference type="RefSeq" id="XP_008443339.3"/>
    </source>
</evidence>
<evidence type="ECO:0000256" key="4">
    <source>
        <dbReference type="SAM" id="MobiDB-lite"/>
    </source>
</evidence>
<dbReference type="PANTHER" id="PTHR10891">
    <property type="entry name" value="EF-HAND CALCIUM-BINDING DOMAIN CONTAINING PROTEIN"/>
    <property type="match status" value="1"/>
</dbReference>
<dbReference type="InParanoid" id="A0A1S3B7R8"/>
<name>A0A1S3B7R8_CUCME</name>
<dbReference type="RefSeq" id="XP_008443339.3">
    <property type="nucleotide sequence ID" value="XM_008445117.3"/>
</dbReference>
<dbReference type="eggNOG" id="KOG0027">
    <property type="taxonomic scope" value="Eukaryota"/>
</dbReference>
<dbReference type="GO" id="GO:0005509">
    <property type="term" value="F:calcium ion binding"/>
    <property type="evidence" value="ECO:0007669"/>
    <property type="project" value="InterPro"/>
</dbReference>
<dbReference type="PROSITE" id="PS00018">
    <property type="entry name" value="EF_HAND_1"/>
    <property type="match status" value="2"/>
</dbReference>
<feature type="domain" description="EF-hand" evidence="5">
    <location>
        <begin position="160"/>
        <end position="195"/>
    </location>
</feature>
<dbReference type="InterPro" id="IPR039647">
    <property type="entry name" value="EF_hand_pair_protein_CML-like"/>
</dbReference>
<keyword evidence="6" id="KW-1185">Reference proteome</keyword>
<keyword evidence="2" id="KW-0677">Repeat</keyword>
<organism evidence="6 7">
    <name type="scientific">Cucumis melo</name>
    <name type="common">Muskmelon</name>
    <dbReference type="NCBI Taxonomy" id="3656"/>
    <lineage>
        <taxon>Eukaryota</taxon>
        <taxon>Viridiplantae</taxon>
        <taxon>Streptophyta</taxon>
        <taxon>Embryophyta</taxon>
        <taxon>Tracheophyta</taxon>
        <taxon>Spermatophyta</taxon>
        <taxon>Magnoliopsida</taxon>
        <taxon>eudicotyledons</taxon>
        <taxon>Gunneridae</taxon>
        <taxon>Pentapetalae</taxon>
        <taxon>rosids</taxon>
        <taxon>fabids</taxon>
        <taxon>Cucurbitales</taxon>
        <taxon>Cucurbitaceae</taxon>
        <taxon>Benincaseae</taxon>
        <taxon>Cucumis</taxon>
    </lineage>
</organism>
<protein>
    <submittedName>
        <fullName evidence="7">Probable calcium-binding protein CML35</fullName>
    </submittedName>
</protein>
<dbReference type="GO" id="GO:0005737">
    <property type="term" value="C:cytoplasm"/>
    <property type="evidence" value="ECO:0007669"/>
    <property type="project" value="UniProtKB-ARBA"/>
</dbReference>
<proteinExistence type="predicted"/>
<dbReference type="InterPro" id="IPR011992">
    <property type="entry name" value="EF-hand-dom_pair"/>
</dbReference>
<evidence type="ECO:0000313" key="6">
    <source>
        <dbReference type="Proteomes" id="UP001652600"/>
    </source>
</evidence>
<dbReference type="AlphaFoldDB" id="A0A1S3B7R8"/>
<dbReference type="SUPFAM" id="SSF47473">
    <property type="entry name" value="EF-hand"/>
    <property type="match status" value="1"/>
</dbReference>
<evidence type="ECO:0000256" key="1">
    <source>
        <dbReference type="ARBA" id="ARBA00022723"/>
    </source>
</evidence>
<dbReference type="Gene3D" id="1.10.238.10">
    <property type="entry name" value="EF-hand"/>
    <property type="match status" value="1"/>
</dbReference>
<sequence length="230" mass="25545">MKMKKQKTKVSEGSFREVAQEKGQYTIFRILHHLTPPSSSSHNLSSKQISNSKTPNHIQIFISPNMKLLKSFNPNRLFSSKSHRSKLSRSQPPSFGSASSSTSSAGTPTSVLPSLDWADFSDPTLSRKELKALLGLIGAEPPSEEEIKIMMGEMDRVGPACHSELRDTFEIFDADHDGRITAEELFSVFTAMGDEGCTLEDCRRMIAGVDKNGDGFVCFDDFARMMDCQR</sequence>
<evidence type="ECO:0000256" key="2">
    <source>
        <dbReference type="ARBA" id="ARBA00022737"/>
    </source>
</evidence>
<dbReference type="Gramene" id="MELO3C009818.2.1">
    <property type="protein sequence ID" value="MELO3C009818.2.1"/>
    <property type="gene ID" value="MELO3C009818.2"/>
</dbReference>
<feature type="compositionally biased region" description="Low complexity" evidence="4">
    <location>
        <begin position="88"/>
        <end position="109"/>
    </location>
</feature>
<accession>A0A1S3B7R8</accession>
<dbReference type="SMART" id="SM00054">
    <property type="entry name" value="EFh"/>
    <property type="match status" value="2"/>
</dbReference>
<dbReference type="GeneID" id="103486950"/>
<feature type="region of interest" description="Disordered" evidence="4">
    <location>
        <begin position="80"/>
        <end position="109"/>
    </location>
</feature>
<dbReference type="InterPro" id="IPR018247">
    <property type="entry name" value="EF_Hand_1_Ca_BS"/>
</dbReference>
<dbReference type="Proteomes" id="UP001652600">
    <property type="component" value="Chromosome 4"/>
</dbReference>